<accession>A0A3M7PUX6</accession>
<reference evidence="1 2" key="1">
    <citation type="journal article" date="2018" name="Sci. Rep.">
        <title>Genomic signatures of local adaptation to the degree of environmental predictability in rotifers.</title>
        <authorList>
            <person name="Franch-Gras L."/>
            <person name="Hahn C."/>
            <person name="Garcia-Roger E.M."/>
            <person name="Carmona M.J."/>
            <person name="Serra M."/>
            <person name="Gomez A."/>
        </authorList>
    </citation>
    <scope>NUCLEOTIDE SEQUENCE [LARGE SCALE GENOMIC DNA]</scope>
    <source>
        <strain evidence="1">HYR1</strain>
    </source>
</reference>
<proteinExistence type="predicted"/>
<keyword evidence="2" id="KW-1185">Reference proteome</keyword>
<organism evidence="1 2">
    <name type="scientific">Brachionus plicatilis</name>
    <name type="common">Marine rotifer</name>
    <name type="synonym">Brachionus muelleri</name>
    <dbReference type="NCBI Taxonomy" id="10195"/>
    <lineage>
        <taxon>Eukaryota</taxon>
        <taxon>Metazoa</taxon>
        <taxon>Spiralia</taxon>
        <taxon>Gnathifera</taxon>
        <taxon>Rotifera</taxon>
        <taxon>Eurotatoria</taxon>
        <taxon>Monogononta</taxon>
        <taxon>Pseudotrocha</taxon>
        <taxon>Ploima</taxon>
        <taxon>Brachionidae</taxon>
        <taxon>Brachionus</taxon>
    </lineage>
</organism>
<gene>
    <name evidence="1" type="ORF">BpHYR1_023198</name>
</gene>
<comment type="caution">
    <text evidence="1">The sequence shown here is derived from an EMBL/GenBank/DDBJ whole genome shotgun (WGS) entry which is preliminary data.</text>
</comment>
<dbReference type="AlphaFoldDB" id="A0A3M7PUX6"/>
<name>A0A3M7PUX6_BRAPC</name>
<protein>
    <submittedName>
        <fullName evidence="1">Uncharacterized protein</fullName>
    </submittedName>
</protein>
<evidence type="ECO:0000313" key="2">
    <source>
        <dbReference type="Proteomes" id="UP000276133"/>
    </source>
</evidence>
<evidence type="ECO:0000313" key="1">
    <source>
        <dbReference type="EMBL" id="RNA02541.1"/>
    </source>
</evidence>
<dbReference type="Proteomes" id="UP000276133">
    <property type="component" value="Unassembled WGS sequence"/>
</dbReference>
<dbReference type="EMBL" id="REGN01008843">
    <property type="protein sequence ID" value="RNA02541.1"/>
    <property type="molecule type" value="Genomic_DNA"/>
</dbReference>
<sequence length="176" mass="20705">MVKIDEGQRHPLSAITNLKNLSTEPKSKRNLEYISDGENNGFLMDKTDSTIDDNSFSSDAKRHDCDQILINLEDSKRFFISIEAKFIIILKTSYVIRLKNLTEEIFSRYFNSEISLVKLNILLSKKEKTPNIQNKNSNIYKFNFLFIFKTIRTENFFLPTYWSNNFKFLLFDSKNS</sequence>